<keyword evidence="1" id="KW-0472">Membrane</keyword>
<reference evidence="2 3" key="1">
    <citation type="submission" date="2019-12" db="EMBL/GenBank/DDBJ databases">
        <title>Sequence classification of anaerobic respiratory reductive dehalogenases: First we see many, then we see few.</title>
        <authorList>
            <person name="Molenda O."/>
            <person name="Puentes Jacome L.A."/>
            <person name="Cao X."/>
            <person name="Nesbo C.L."/>
            <person name="Tang S."/>
            <person name="Morson N."/>
            <person name="Patron J."/>
            <person name="Lomheim L."/>
            <person name="Wishart D.S."/>
            <person name="Edwards E.A."/>
        </authorList>
    </citation>
    <scope>NUCLEOTIDE SEQUENCE [LARGE SCALE GENOMIC DNA]</scope>
    <source>
        <strain evidence="2 3">12DCA</strain>
    </source>
</reference>
<keyword evidence="1" id="KW-0812">Transmembrane</keyword>
<feature type="transmembrane region" description="Helical" evidence="1">
    <location>
        <begin position="229"/>
        <end position="250"/>
    </location>
</feature>
<sequence>MMSLAETRFLSLVKKQFIYKWKTNTGFFISMIIVQILALCLSFNGVMNSYTGNQWLSFSYSTLTGDMIIIFTMIWCLIIAGTLATANRRNSDFYHVSNRLTSNLANTLFLLTTSIVSGISAVLGSVLLRVLFYAIHGTQFLSEGEAFRLPPRYLLLGIIVTVTYLWLLSAIGYLFGAIIQFYRIFAIIIPAVIIGSLFYFNTVGITVAGDEHVSFIRQLWNFYTSESTLWLFMLKSLLTTGLLFAVTALMTNRMEVRK</sequence>
<name>A0A857DGV9_9FIRM</name>
<feature type="transmembrane region" description="Helical" evidence="1">
    <location>
        <begin position="67"/>
        <end position="86"/>
    </location>
</feature>
<proteinExistence type="predicted"/>
<feature type="transmembrane region" description="Helical" evidence="1">
    <location>
        <begin position="153"/>
        <end position="175"/>
    </location>
</feature>
<protein>
    <submittedName>
        <fullName evidence="2">Uncharacterized protein</fullName>
    </submittedName>
</protein>
<keyword evidence="1" id="KW-1133">Transmembrane helix</keyword>
<dbReference type="RefSeq" id="WP_141690649.1">
    <property type="nucleotide sequence ID" value="NZ_CP046996.1"/>
</dbReference>
<dbReference type="Proteomes" id="UP000430508">
    <property type="component" value="Chromosome"/>
</dbReference>
<feature type="transmembrane region" description="Helical" evidence="1">
    <location>
        <begin position="187"/>
        <end position="209"/>
    </location>
</feature>
<dbReference type="AlphaFoldDB" id="A0A857DGV9"/>
<dbReference type="EMBL" id="CP046996">
    <property type="protein sequence ID" value="QGZ99857.1"/>
    <property type="molecule type" value="Genomic_DNA"/>
</dbReference>
<accession>A0A857DGV9</accession>
<evidence type="ECO:0000313" key="3">
    <source>
        <dbReference type="Proteomes" id="UP000430508"/>
    </source>
</evidence>
<feature type="transmembrane region" description="Helical" evidence="1">
    <location>
        <begin position="107"/>
        <end position="133"/>
    </location>
</feature>
<feature type="transmembrane region" description="Helical" evidence="1">
    <location>
        <begin position="25"/>
        <end position="47"/>
    </location>
</feature>
<gene>
    <name evidence="2" type="ORF">GQ588_03950</name>
</gene>
<evidence type="ECO:0000313" key="2">
    <source>
        <dbReference type="EMBL" id="QGZ99857.1"/>
    </source>
</evidence>
<organism evidence="2 3">
    <name type="scientific">Dehalobacter restrictus</name>
    <dbReference type="NCBI Taxonomy" id="55583"/>
    <lineage>
        <taxon>Bacteria</taxon>
        <taxon>Bacillati</taxon>
        <taxon>Bacillota</taxon>
        <taxon>Clostridia</taxon>
        <taxon>Eubacteriales</taxon>
        <taxon>Desulfitobacteriaceae</taxon>
        <taxon>Dehalobacter</taxon>
    </lineage>
</organism>
<evidence type="ECO:0000256" key="1">
    <source>
        <dbReference type="SAM" id="Phobius"/>
    </source>
</evidence>